<evidence type="ECO:0000313" key="15">
    <source>
        <dbReference type="Proteomes" id="UP000247005"/>
    </source>
</evidence>
<evidence type="ECO:0000313" key="13">
    <source>
        <dbReference type="EMBL" id="POP49073.1"/>
    </source>
</evidence>
<dbReference type="InterPro" id="IPR016148">
    <property type="entry name" value="Pili_assmbl_chaperone_C"/>
</dbReference>
<protein>
    <submittedName>
        <fullName evidence="13">Molecular chaperone</fullName>
    </submittedName>
</protein>
<evidence type="ECO:0000256" key="3">
    <source>
        <dbReference type="ARBA" id="ARBA00022558"/>
    </source>
</evidence>
<dbReference type="EMBL" id="PQGD01000007">
    <property type="protein sequence ID" value="POP49073.1"/>
    <property type="molecule type" value="Genomic_DNA"/>
</dbReference>
<reference evidence="14 15" key="1">
    <citation type="submission" date="2018-01" db="EMBL/GenBank/DDBJ databases">
        <title>Superficieibacter electus gen. nov., sp. nov., an extended-spectrum beta-lactamase possessing member of the Enterobacteriaceae family, isolated from intensive care unit surfaces.</title>
        <authorList>
            <person name="Potter R.F."/>
            <person name="D'Souza A.W."/>
        </authorList>
    </citation>
    <scope>NUCLEOTIDE SEQUENCE [LARGE SCALE GENOMIC DNA]</scope>
    <source>
        <strain evidence="13 15">BP-1</strain>
        <strain evidence="12 14">BP-2</strain>
    </source>
</reference>
<evidence type="ECO:0000256" key="4">
    <source>
        <dbReference type="ARBA" id="ARBA00022729"/>
    </source>
</evidence>
<evidence type="ECO:0000256" key="5">
    <source>
        <dbReference type="ARBA" id="ARBA00022764"/>
    </source>
</evidence>
<organism evidence="13 15">
    <name type="scientific">Superficieibacter electus</name>
    <dbReference type="NCBI Taxonomy" id="2022662"/>
    <lineage>
        <taxon>Bacteria</taxon>
        <taxon>Pseudomonadati</taxon>
        <taxon>Pseudomonadota</taxon>
        <taxon>Gammaproteobacteria</taxon>
        <taxon>Enterobacterales</taxon>
        <taxon>Enterobacteriaceae</taxon>
        <taxon>Superficieibacter</taxon>
    </lineage>
</organism>
<dbReference type="EMBL" id="PQGE01000017">
    <property type="protein sequence ID" value="POP42868.1"/>
    <property type="molecule type" value="Genomic_DNA"/>
</dbReference>
<keyword evidence="6 8" id="KW-0143">Chaperone</keyword>
<gene>
    <name evidence="13" type="ORF">CHU32_10875</name>
    <name evidence="12" type="ORF">CHU33_18235</name>
</gene>
<dbReference type="Pfam" id="PF00345">
    <property type="entry name" value="PapD_N"/>
    <property type="match status" value="1"/>
</dbReference>
<accession>A0A2P5GR72</accession>
<feature type="domain" description="Pili assembly chaperone N-terminal" evidence="10">
    <location>
        <begin position="22"/>
        <end position="142"/>
    </location>
</feature>
<evidence type="ECO:0000313" key="14">
    <source>
        <dbReference type="Proteomes" id="UP000237073"/>
    </source>
</evidence>
<feature type="chain" id="PRO_5015173216" evidence="9">
    <location>
        <begin position="21"/>
        <end position="243"/>
    </location>
</feature>
<keyword evidence="3" id="KW-1029">Fimbrium biogenesis</keyword>
<dbReference type="InterPro" id="IPR008962">
    <property type="entry name" value="PapD-like_sf"/>
</dbReference>
<feature type="domain" description="Pili assembly chaperone C-terminal" evidence="11">
    <location>
        <begin position="166"/>
        <end position="222"/>
    </location>
</feature>
<dbReference type="PANTHER" id="PTHR30251:SF5">
    <property type="entry name" value="FIMBRIAL CHAPARONE PROTEIN"/>
    <property type="match status" value="1"/>
</dbReference>
<dbReference type="InterPro" id="IPR013783">
    <property type="entry name" value="Ig-like_fold"/>
</dbReference>
<dbReference type="RefSeq" id="WP_103677490.1">
    <property type="nucleotide sequence ID" value="NZ_PQGD01000007.1"/>
</dbReference>
<comment type="subcellular location">
    <subcellularLocation>
        <location evidence="1 8">Periplasm</location>
    </subcellularLocation>
</comment>
<evidence type="ECO:0000256" key="8">
    <source>
        <dbReference type="RuleBase" id="RU003918"/>
    </source>
</evidence>
<dbReference type="FunFam" id="2.60.40.10:FF:000458">
    <property type="entry name" value="Molecular chaperone FimC"/>
    <property type="match status" value="1"/>
</dbReference>
<evidence type="ECO:0000256" key="1">
    <source>
        <dbReference type="ARBA" id="ARBA00004418"/>
    </source>
</evidence>
<dbReference type="InterPro" id="IPR018046">
    <property type="entry name" value="Pili_assmbl_chaperone_CS"/>
</dbReference>
<evidence type="ECO:0000259" key="10">
    <source>
        <dbReference type="Pfam" id="PF00345"/>
    </source>
</evidence>
<dbReference type="InterPro" id="IPR016147">
    <property type="entry name" value="Pili_assmbl_chaperone_N"/>
</dbReference>
<evidence type="ECO:0000256" key="7">
    <source>
        <dbReference type="ARBA" id="ARBA00023319"/>
    </source>
</evidence>
<keyword evidence="4 9" id="KW-0732">Signal</keyword>
<dbReference type="Pfam" id="PF02753">
    <property type="entry name" value="PapD_C"/>
    <property type="match status" value="1"/>
</dbReference>
<dbReference type="Proteomes" id="UP000237073">
    <property type="component" value="Unassembled WGS sequence"/>
</dbReference>
<feature type="signal peptide" evidence="9">
    <location>
        <begin position="1"/>
        <end position="20"/>
    </location>
</feature>
<dbReference type="PANTHER" id="PTHR30251">
    <property type="entry name" value="PILUS ASSEMBLY CHAPERONE"/>
    <property type="match status" value="1"/>
</dbReference>
<evidence type="ECO:0000256" key="9">
    <source>
        <dbReference type="SAM" id="SignalP"/>
    </source>
</evidence>
<evidence type="ECO:0000259" key="11">
    <source>
        <dbReference type="Pfam" id="PF02753"/>
    </source>
</evidence>
<dbReference type="PRINTS" id="PR00969">
    <property type="entry name" value="CHAPERONPILI"/>
</dbReference>
<dbReference type="OrthoDB" id="9131059at2"/>
<dbReference type="InterPro" id="IPR036316">
    <property type="entry name" value="Pili_assmbl_chap_C_dom_sf"/>
</dbReference>
<dbReference type="Gene3D" id="2.60.40.10">
    <property type="entry name" value="Immunoglobulins"/>
    <property type="match status" value="2"/>
</dbReference>
<comment type="caution">
    <text evidence="13">The sequence shown here is derived from an EMBL/GenBank/DDBJ whole genome shotgun (WGS) entry which is preliminary data.</text>
</comment>
<keyword evidence="14" id="KW-1185">Reference proteome</keyword>
<sequence length="243" mass="27174">MTIYRKIPLLLLAVSLCSQAALVPDRTRVIFNSKDKATSVKISNQSPKDPYLAYSWIEDEKGNKTDEYLTALPPIQRVNPSAATQVRIIKQDTVAQLPTDRETLFYYNLREIPPTPEKKSDAAILQIAVQSRIKLFWRPAALRKKTGERVELQLKVSQQGGDLLLENPTPYYLTIAYLGKDKKGVLPGFQSTMIAPFSRASTHTSGYSGNTFYLGYMDDYGALRMTTLSCQGNCTLTPVEATK</sequence>
<dbReference type="AlphaFoldDB" id="A0A2P5GR72"/>
<dbReference type="SUPFAM" id="SSF49584">
    <property type="entry name" value="Periplasmic chaperone C-domain"/>
    <property type="match status" value="1"/>
</dbReference>
<dbReference type="GO" id="GO:0071555">
    <property type="term" value="P:cell wall organization"/>
    <property type="evidence" value="ECO:0007669"/>
    <property type="project" value="InterPro"/>
</dbReference>
<keyword evidence="5" id="KW-0574">Periplasm</keyword>
<dbReference type="PROSITE" id="PS00635">
    <property type="entry name" value="PILI_CHAPERONE"/>
    <property type="match status" value="1"/>
</dbReference>
<dbReference type="SUPFAM" id="SSF49354">
    <property type="entry name" value="PapD-like"/>
    <property type="match status" value="1"/>
</dbReference>
<keyword evidence="7" id="KW-0393">Immunoglobulin domain</keyword>
<proteinExistence type="inferred from homology"/>
<comment type="similarity">
    <text evidence="2 8">Belongs to the periplasmic pilus chaperone family.</text>
</comment>
<evidence type="ECO:0000256" key="6">
    <source>
        <dbReference type="ARBA" id="ARBA00023186"/>
    </source>
</evidence>
<evidence type="ECO:0000313" key="12">
    <source>
        <dbReference type="EMBL" id="POP42868.1"/>
    </source>
</evidence>
<dbReference type="Proteomes" id="UP000247005">
    <property type="component" value="Unassembled WGS sequence"/>
</dbReference>
<dbReference type="InterPro" id="IPR001829">
    <property type="entry name" value="Pili_assmbl_chaperone_bac"/>
</dbReference>
<evidence type="ECO:0000256" key="2">
    <source>
        <dbReference type="ARBA" id="ARBA00007399"/>
    </source>
</evidence>
<dbReference type="InterPro" id="IPR050643">
    <property type="entry name" value="Periplasmic_pilus_chap"/>
</dbReference>
<dbReference type="GO" id="GO:0030288">
    <property type="term" value="C:outer membrane-bounded periplasmic space"/>
    <property type="evidence" value="ECO:0007669"/>
    <property type="project" value="InterPro"/>
</dbReference>
<name>A0A2P5GR72_9ENTR</name>